<proteinExistence type="predicted"/>
<accession>A0A0A8Y2F2</accession>
<protein>
    <submittedName>
        <fullName evidence="1">Uncharacterized protein</fullName>
    </submittedName>
</protein>
<evidence type="ECO:0000313" key="1">
    <source>
        <dbReference type="EMBL" id="JAD19385.1"/>
    </source>
</evidence>
<organism evidence="1">
    <name type="scientific">Arundo donax</name>
    <name type="common">Giant reed</name>
    <name type="synonym">Donax arundinaceus</name>
    <dbReference type="NCBI Taxonomy" id="35708"/>
    <lineage>
        <taxon>Eukaryota</taxon>
        <taxon>Viridiplantae</taxon>
        <taxon>Streptophyta</taxon>
        <taxon>Embryophyta</taxon>
        <taxon>Tracheophyta</taxon>
        <taxon>Spermatophyta</taxon>
        <taxon>Magnoliopsida</taxon>
        <taxon>Liliopsida</taxon>
        <taxon>Poales</taxon>
        <taxon>Poaceae</taxon>
        <taxon>PACMAD clade</taxon>
        <taxon>Arundinoideae</taxon>
        <taxon>Arundineae</taxon>
        <taxon>Arundo</taxon>
    </lineage>
</organism>
<sequence length="23" mass="2670">MTSTTCSMKCHQGSFFLFFSICY</sequence>
<reference evidence="1" key="2">
    <citation type="journal article" date="2015" name="Data Brief">
        <title>Shoot transcriptome of the giant reed, Arundo donax.</title>
        <authorList>
            <person name="Barrero R.A."/>
            <person name="Guerrero F.D."/>
            <person name="Moolhuijzen P."/>
            <person name="Goolsby J.A."/>
            <person name="Tidwell J."/>
            <person name="Bellgard S.E."/>
            <person name="Bellgard M.I."/>
        </authorList>
    </citation>
    <scope>NUCLEOTIDE SEQUENCE</scope>
    <source>
        <tissue evidence="1">Shoot tissue taken approximately 20 cm above the soil surface</tissue>
    </source>
</reference>
<dbReference type="EMBL" id="GBRH01278510">
    <property type="protein sequence ID" value="JAD19385.1"/>
    <property type="molecule type" value="Transcribed_RNA"/>
</dbReference>
<dbReference type="AlphaFoldDB" id="A0A0A8Y2F2"/>
<reference evidence="1" key="1">
    <citation type="submission" date="2014-09" db="EMBL/GenBank/DDBJ databases">
        <authorList>
            <person name="Magalhaes I.L.F."/>
            <person name="Oliveira U."/>
            <person name="Santos F.R."/>
            <person name="Vidigal T.H.D.A."/>
            <person name="Brescovit A.D."/>
            <person name="Santos A.J."/>
        </authorList>
    </citation>
    <scope>NUCLEOTIDE SEQUENCE</scope>
    <source>
        <tissue evidence="1">Shoot tissue taken approximately 20 cm above the soil surface</tissue>
    </source>
</reference>
<name>A0A0A8Y2F2_ARUDO</name>